<dbReference type="eggNOG" id="COG1653">
    <property type="taxonomic scope" value="Bacteria"/>
</dbReference>
<evidence type="ECO:0000313" key="8">
    <source>
        <dbReference type="Proteomes" id="UP000016646"/>
    </source>
</evidence>
<dbReference type="EMBL" id="AVQI01000020">
    <property type="protein sequence ID" value="ERK04487.1"/>
    <property type="molecule type" value="Genomic_DNA"/>
</dbReference>
<gene>
    <name evidence="6" type="ORF">HMPREF0860_0714</name>
    <name evidence="5" type="ORF">HMPREF1325_2241</name>
</gene>
<dbReference type="PATRIC" id="fig|1125725.3.peg.694"/>
<feature type="signal peptide" evidence="4">
    <location>
        <begin position="1"/>
        <end position="20"/>
    </location>
</feature>
<dbReference type="AlphaFoldDB" id="U1FN87"/>
<dbReference type="InterPro" id="IPR006059">
    <property type="entry name" value="SBP"/>
</dbReference>
<dbReference type="GO" id="GO:1901982">
    <property type="term" value="F:maltose binding"/>
    <property type="evidence" value="ECO:0007669"/>
    <property type="project" value="TreeGrafter"/>
</dbReference>
<dbReference type="GO" id="GO:0015768">
    <property type="term" value="P:maltose transport"/>
    <property type="evidence" value="ECO:0007669"/>
    <property type="project" value="TreeGrafter"/>
</dbReference>
<protein>
    <submittedName>
        <fullName evidence="5">ABC transporter, solute-binding protein</fullName>
    </submittedName>
</protein>
<dbReference type="RefSeq" id="WP_021329635.1">
    <property type="nucleotide sequence ID" value="NZ_AUZJ01000013.1"/>
</dbReference>
<dbReference type="EMBL" id="AUZJ01000013">
    <property type="protein sequence ID" value="ERF61333.1"/>
    <property type="molecule type" value="Genomic_DNA"/>
</dbReference>
<dbReference type="GO" id="GO:0055052">
    <property type="term" value="C:ATP-binding cassette (ABC) transporter complex, substrate-binding subunit-containing"/>
    <property type="evidence" value="ECO:0007669"/>
    <property type="project" value="TreeGrafter"/>
</dbReference>
<keyword evidence="3 4" id="KW-0732">Signal</keyword>
<evidence type="ECO:0000256" key="3">
    <source>
        <dbReference type="ARBA" id="ARBA00022729"/>
    </source>
</evidence>
<keyword evidence="2" id="KW-0813">Transport</keyword>
<evidence type="ECO:0000313" key="5">
    <source>
        <dbReference type="EMBL" id="ERF61333.1"/>
    </source>
</evidence>
<dbReference type="PROSITE" id="PS51257">
    <property type="entry name" value="PROKAR_LIPOPROTEIN"/>
    <property type="match status" value="1"/>
</dbReference>
<dbReference type="PROSITE" id="PS01037">
    <property type="entry name" value="SBP_BACTERIAL_1"/>
    <property type="match status" value="1"/>
</dbReference>
<evidence type="ECO:0000313" key="6">
    <source>
        <dbReference type="EMBL" id="ERK04487.1"/>
    </source>
</evidence>
<sequence length="436" mass="49171">MKIFIRKTALFLMVFLSVFAVGCTKRISVGEATTEIVFLSNSVKPYDTAIPIMIAEFEKQNPNIKVKVEMLPTKSLWEAVEIKLSSKEPTPDVLFIDSPLTTTYVAKGYIDSLNDRFSADELAQYVDVCRQYGTVNGKLYAAPFVNSSQVLYYNTRLFDEAGIEHLSKDPEKRLTWEELVEIAKKLTIDKDGDGVPEVFGLGIAQISRPYQMLTMPESLGGKAIGKDGLTVSGILTDDAWITSCQFISDLFNVHKVTPKGVSASDMLAYFPSEKLAMLIGPDYNHLAYSKNENLTWDYAPYPYFRNGKPVTPTGSWSLGINKSSKNKDAAVKFIKFLTLYPSCIEWFNLDGHLPANKRTLEYIADNEKFTKWPFDIFTLINYESRNTAIPRPLSPGYLEYESLLTNAFEDIRNGGDVKAILENTEISVDRMLRKYK</sequence>
<dbReference type="SUPFAM" id="SSF53850">
    <property type="entry name" value="Periplasmic binding protein-like II"/>
    <property type="match status" value="1"/>
</dbReference>
<dbReference type="GO" id="GO:0055085">
    <property type="term" value="P:transmembrane transport"/>
    <property type="evidence" value="ECO:0007669"/>
    <property type="project" value="InterPro"/>
</dbReference>
<comment type="caution">
    <text evidence="5">The sequence shown here is derived from an EMBL/GenBank/DDBJ whole genome shotgun (WGS) entry which is preliminary data.</text>
</comment>
<name>U1FN87_TRESO</name>
<dbReference type="InterPro" id="IPR006061">
    <property type="entry name" value="SBP_1_CS"/>
</dbReference>
<accession>U1FN87</accession>
<dbReference type="Pfam" id="PF01547">
    <property type="entry name" value="SBP_bac_1"/>
    <property type="match status" value="1"/>
</dbReference>
<dbReference type="Gene3D" id="3.40.190.10">
    <property type="entry name" value="Periplasmic binding protein-like II"/>
    <property type="match status" value="1"/>
</dbReference>
<dbReference type="OrthoDB" id="9764112at2"/>
<feature type="chain" id="PRO_5004611062" evidence="4">
    <location>
        <begin position="21"/>
        <end position="436"/>
    </location>
</feature>
<organism evidence="5 7">
    <name type="scientific">Treponema socranskii subsp. socranskii VPI DR56BR1116 = ATCC 35536</name>
    <dbReference type="NCBI Taxonomy" id="1125725"/>
    <lineage>
        <taxon>Bacteria</taxon>
        <taxon>Pseudomonadati</taxon>
        <taxon>Spirochaetota</taxon>
        <taxon>Spirochaetia</taxon>
        <taxon>Spirochaetales</taxon>
        <taxon>Treponemataceae</taxon>
        <taxon>Treponema</taxon>
    </lineage>
</organism>
<evidence type="ECO:0000313" key="7">
    <source>
        <dbReference type="Proteomes" id="UP000016412"/>
    </source>
</evidence>
<proteinExistence type="inferred from homology"/>
<evidence type="ECO:0000256" key="2">
    <source>
        <dbReference type="ARBA" id="ARBA00022448"/>
    </source>
</evidence>
<dbReference type="Proteomes" id="UP000016412">
    <property type="component" value="Unassembled WGS sequence"/>
</dbReference>
<dbReference type="STRING" id="1125725.HMPREF1325_2241"/>
<evidence type="ECO:0000256" key="1">
    <source>
        <dbReference type="ARBA" id="ARBA00008520"/>
    </source>
</evidence>
<keyword evidence="8" id="KW-1185">Reference proteome</keyword>
<dbReference type="PANTHER" id="PTHR30061">
    <property type="entry name" value="MALTOSE-BINDING PERIPLASMIC PROTEIN"/>
    <property type="match status" value="1"/>
</dbReference>
<dbReference type="Proteomes" id="UP000016646">
    <property type="component" value="Unassembled WGS sequence"/>
</dbReference>
<dbReference type="PANTHER" id="PTHR30061:SF50">
    <property type="entry name" value="MALTOSE_MALTODEXTRIN-BINDING PERIPLASMIC PROTEIN"/>
    <property type="match status" value="1"/>
</dbReference>
<dbReference type="GO" id="GO:0042956">
    <property type="term" value="P:maltodextrin transmembrane transport"/>
    <property type="evidence" value="ECO:0007669"/>
    <property type="project" value="TreeGrafter"/>
</dbReference>
<comment type="similarity">
    <text evidence="1">Belongs to the bacterial solute-binding protein 1 family.</text>
</comment>
<evidence type="ECO:0000256" key="4">
    <source>
        <dbReference type="SAM" id="SignalP"/>
    </source>
</evidence>
<reference evidence="7 8" key="1">
    <citation type="submission" date="2013-08" db="EMBL/GenBank/DDBJ databases">
        <authorList>
            <person name="Durkin A.S."/>
            <person name="Haft D.R."/>
            <person name="McCorrison J."/>
            <person name="Torralba M."/>
            <person name="Gillis M."/>
            <person name="Haft D.H."/>
            <person name="Methe B."/>
            <person name="Sutton G."/>
            <person name="Nelson K.E."/>
        </authorList>
    </citation>
    <scope>NUCLEOTIDE SEQUENCE [LARGE SCALE GENOMIC DNA]</scope>
    <source>
        <strain evidence="6 8">ATCC 35536</strain>
        <strain evidence="5 7">VPI DR56BR1116</strain>
    </source>
</reference>